<name>A0A8J5THB8_ZIZPA</name>
<sequence length="436" mass="46463">MDEPPQPPLHPLPSLAAAAAALAHLRSLLYACSAALSSLPSPLHPHPTTAPLAATLPTPLPTSPVPPLPLSSTSTVHIPLPSAPCPYSDCPSVVRATAPSPPAVSSLPAFLAAECADYSSADADSVSVPSSPPRILPSELCLVRQEVDSWSANGVPGSYSHATARVAAALRSGFPRWEAEMRRWVAASSPRYGVVIDAVTRDHVWVLVRLCLKAVASEACCSLERVWHGEGGGSGFDPRSMRFDCPRLVGGVSWLCVQLEILYGGSNGRFFATVAVKEAMLRAVSCLAVGVDVSRGGEARASGGSGVEGSDFGDVETFSVSVPQVASAIAALHERFLLEEKIKALRAPHSSKYQLLLEYSQALERGREERSKRPNYRAVLEYDGVISRRVDSQVKACRHFVNISLPVSRYHACASHFLYFLVVSGVVCVNLLLKNS</sequence>
<organism evidence="2 3">
    <name type="scientific">Zizania palustris</name>
    <name type="common">Northern wild rice</name>
    <dbReference type="NCBI Taxonomy" id="103762"/>
    <lineage>
        <taxon>Eukaryota</taxon>
        <taxon>Viridiplantae</taxon>
        <taxon>Streptophyta</taxon>
        <taxon>Embryophyta</taxon>
        <taxon>Tracheophyta</taxon>
        <taxon>Spermatophyta</taxon>
        <taxon>Magnoliopsida</taxon>
        <taxon>Liliopsida</taxon>
        <taxon>Poales</taxon>
        <taxon>Poaceae</taxon>
        <taxon>BOP clade</taxon>
        <taxon>Oryzoideae</taxon>
        <taxon>Oryzeae</taxon>
        <taxon>Zizaniinae</taxon>
        <taxon>Zizania</taxon>
    </lineage>
</organism>
<comment type="caution">
    <text evidence="2">The sequence shown here is derived from an EMBL/GenBank/DDBJ whole genome shotgun (WGS) entry which is preliminary data.</text>
</comment>
<evidence type="ECO:0000313" key="2">
    <source>
        <dbReference type="EMBL" id="KAG8083273.1"/>
    </source>
</evidence>
<protein>
    <submittedName>
        <fullName evidence="2">Uncharacterized protein</fullName>
    </submittedName>
</protein>
<dbReference type="AlphaFoldDB" id="A0A8J5THB8"/>
<keyword evidence="1" id="KW-1133">Transmembrane helix</keyword>
<reference evidence="2" key="1">
    <citation type="journal article" date="2021" name="bioRxiv">
        <title>Whole Genome Assembly and Annotation of Northern Wild Rice, Zizania palustris L., Supports a Whole Genome Duplication in the Zizania Genus.</title>
        <authorList>
            <person name="Haas M."/>
            <person name="Kono T."/>
            <person name="Macchietto M."/>
            <person name="Millas R."/>
            <person name="McGilp L."/>
            <person name="Shao M."/>
            <person name="Duquette J."/>
            <person name="Hirsch C.N."/>
            <person name="Kimball J."/>
        </authorList>
    </citation>
    <scope>NUCLEOTIDE SEQUENCE</scope>
    <source>
        <tissue evidence="2">Fresh leaf tissue</tissue>
    </source>
</reference>
<evidence type="ECO:0000256" key="1">
    <source>
        <dbReference type="SAM" id="Phobius"/>
    </source>
</evidence>
<accession>A0A8J5THB8</accession>
<feature type="transmembrane region" description="Helical" evidence="1">
    <location>
        <begin position="416"/>
        <end position="433"/>
    </location>
</feature>
<evidence type="ECO:0000313" key="3">
    <source>
        <dbReference type="Proteomes" id="UP000729402"/>
    </source>
</evidence>
<keyword evidence="1" id="KW-0472">Membrane</keyword>
<dbReference type="Proteomes" id="UP000729402">
    <property type="component" value="Unassembled WGS sequence"/>
</dbReference>
<gene>
    <name evidence="2" type="ORF">GUJ93_ZPchr0015g6975</name>
</gene>
<proteinExistence type="predicted"/>
<dbReference type="EMBL" id="JAAALK010000085">
    <property type="protein sequence ID" value="KAG8083273.1"/>
    <property type="molecule type" value="Genomic_DNA"/>
</dbReference>
<dbReference type="OrthoDB" id="69229at2759"/>
<keyword evidence="3" id="KW-1185">Reference proteome</keyword>
<reference evidence="2" key="2">
    <citation type="submission" date="2021-02" db="EMBL/GenBank/DDBJ databases">
        <authorList>
            <person name="Kimball J.A."/>
            <person name="Haas M.W."/>
            <person name="Macchietto M."/>
            <person name="Kono T."/>
            <person name="Duquette J."/>
            <person name="Shao M."/>
        </authorList>
    </citation>
    <scope>NUCLEOTIDE SEQUENCE</scope>
    <source>
        <tissue evidence="2">Fresh leaf tissue</tissue>
    </source>
</reference>
<keyword evidence="1" id="KW-0812">Transmembrane</keyword>